<organism evidence="5 6">
    <name type="scientific">Emericellopsis atlantica</name>
    <dbReference type="NCBI Taxonomy" id="2614577"/>
    <lineage>
        <taxon>Eukaryota</taxon>
        <taxon>Fungi</taxon>
        <taxon>Dikarya</taxon>
        <taxon>Ascomycota</taxon>
        <taxon>Pezizomycotina</taxon>
        <taxon>Sordariomycetes</taxon>
        <taxon>Hypocreomycetidae</taxon>
        <taxon>Hypocreales</taxon>
        <taxon>Bionectriaceae</taxon>
        <taxon>Emericellopsis</taxon>
    </lineage>
</organism>
<accession>A0A9P8CV40</accession>
<dbReference type="PANTHER" id="PTHR44942">
    <property type="entry name" value="METHYLTRANSF_11 DOMAIN-CONTAINING PROTEIN"/>
    <property type="match status" value="1"/>
</dbReference>
<feature type="domain" description="Methyltransferase type 11" evidence="4">
    <location>
        <begin position="48"/>
        <end position="139"/>
    </location>
</feature>
<proteinExistence type="inferred from homology"/>
<reference evidence="5" key="1">
    <citation type="journal article" date="2021" name="IMA Fungus">
        <title>Genomic characterization of three marine fungi, including Emericellopsis atlantica sp. nov. with signatures of a generalist lifestyle and marine biomass degradation.</title>
        <authorList>
            <person name="Hagestad O.C."/>
            <person name="Hou L."/>
            <person name="Andersen J.H."/>
            <person name="Hansen E.H."/>
            <person name="Altermark B."/>
            <person name="Li C."/>
            <person name="Kuhnert E."/>
            <person name="Cox R.J."/>
            <person name="Crous P.W."/>
            <person name="Spatafora J.W."/>
            <person name="Lail K."/>
            <person name="Amirebrahimi M."/>
            <person name="Lipzen A."/>
            <person name="Pangilinan J."/>
            <person name="Andreopoulos W."/>
            <person name="Hayes R.D."/>
            <person name="Ng V."/>
            <person name="Grigoriev I.V."/>
            <person name="Jackson S.A."/>
            <person name="Sutton T.D.S."/>
            <person name="Dobson A.D.W."/>
            <person name="Rama T."/>
        </authorList>
    </citation>
    <scope>NUCLEOTIDE SEQUENCE</scope>
    <source>
        <strain evidence="5">TS7</strain>
    </source>
</reference>
<dbReference type="GeneID" id="70289860"/>
<dbReference type="InterPro" id="IPR013216">
    <property type="entry name" value="Methyltransf_11"/>
</dbReference>
<dbReference type="PANTHER" id="PTHR44942:SF4">
    <property type="entry name" value="METHYLTRANSFERASE TYPE 11 DOMAIN-CONTAINING PROTEIN"/>
    <property type="match status" value="1"/>
</dbReference>
<dbReference type="InterPro" id="IPR029063">
    <property type="entry name" value="SAM-dependent_MTases_sf"/>
</dbReference>
<evidence type="ECO:0000259" key="4">
    <source>
        <dbReference type="Pfam" id="PF08241"/>
    </source>
</evidence>
<name>A0A9P8CV40_9HYPO</name>
<dbReference type="RefSeq" id="XP_046121895.1">
    <property type="nucleotide sequence ID" value="XM_046258957.1"/>
</dbReference>
<dbReference type="OrthoDB" id="66144at2759"/>
<keyword evidence="6" id="KW-1185">Reference proteome</keyword>
<dbReference type="GO" id="GO:0008757">
    <property type="term" value="F:S-adenosylmethionine-dependent methyltransferase activity"/>
    <property type="evidence" value="ECO:0007669"/>
    <property type="project" value="InterPro"/>
</dbReference>
<protein>
    <submittedName>
        <fullName evidence="5">S-adenosyl-L-methionine-dependent methyltransferase</fullName>
    </submittedName>
</protein>
<dbReference type="Pfam" id="PF08241">
    <property type="entry name" value="Methyltransf_11"/>
    <property type="match status" value="1"/>
</dbReference>
<evidence type="ECO:0000256" key="3">
    <source>
        <dbReference type="ARBA" id="ARBA00022679"/>
    </source>
</evidence>
<evidence type="ECO:0000256" key="2">
    <source>
        <dbReference type="ARBA" id="ARBA00022603"/>
    </source>
</evidence>
<gene>
    <name evidence="5" type="ORF">F5Z01DRAFT_312131</name>
</gene>
<keyword evidence="3" id="KW-0808">Transferase</keyword>
<dbReference type="SUPFAM" id="SSF53335">
    <property type="entry name" value="S-adenosyl-L-methionine-dependent methyltransferases"/>
    <property type="match status" value="1"/>
</dbReference>
<evidence type="ECO:0000313" key="6">
    <source>
        <dbReference type="Proteomes" id="UP000887229"/>
    </source>
</evidence>
<dbReference type="AlphaFoldDB" id="A0A9P8CV40"/>
<comment type="similarity">
    <text evidence="1">Belongs to the methyltransferase superfamily.</text>
</comment>
<dbReference type="CDD" id="cd02440">
    <property type="entry name" value="AdoMet_MTases"/>
    <property type="match status" value="1"/>
</dbReference>
<evidence type="ECO:0000313" key="5">
    <source>
        <dbReference type="EMBL" id="KAG9257971.1"/>
    </source>
</evidence>
<dbReference type="EMBL" id="MU251244">
    <property type="protein sequence ID" value="KAG9257971.1"/>
    <property type="molecule type" value="Genomic_DNA"/>
</dbReference>
<dbReference type="GO" id="GO:0032259">
    <property type="term" value="P:methylation"/>
    <property type="evidence" value="ECO:0007669"/>
    <property type="project" value="UniProtKB-KW"/>
</dbReference>
<evidence type="ECO:0000256" key="1">
    <source>
        <dbReference type="ARBA" id="ARBA00008361"/>
    </source>
</evidence>
<keyword evidence="2 5" id="KW-0489">Methyltransferase</keyword>
<dbReference type="InterPro" id="IPR051052">
    <property type="entry name" value="Diverse_substrate_MTase"/>
</dbReference>
<dbReference type="Gene3D" id="3.40.50.150">
    <property type="entry name" value="Vaccinia Virus protein VP39"/>
    <property type="match status" value="1"/>
</dbReference>
<sequence length="273" mass="30774">MVIHNSAAVGFSNAGSYDAHRPSYPSEAVTKLLQHLGLEGKNGARIIDLAAGTGKLTELLCHRPERFEVIAVEPHDKMRDTLNAKALKGVSTQSGTADNMGVEDGWADAVVVAQTFHWFANLDALREIRRVLRPEGKLAVIWNIDEYNKPRAWKATTEWENSLHELVMDAAQDGQPRFRDYVWKDVFSKQPEPALFSASLVENKTSYNVWLTKEALWERLATLSHVAMLDGDKKEAFVQRFDEILVEGNDGEWNDQNEILMHGVTIFAWTTKL</sequence>
<comment type="caution">
    <text evidence="5">The sequence shown here is derived from an EMBL/GenBank/DDBJ whole genome shotgun (WGS) entry which is preliminary data.</text>
</comment>
<dbReference type="Proteomes" id="UP000887229">
    <property type="component" value="Unassembled WGS sequence"/>
</dbReference>